<evidence type="ECO:0000256" key="1">
    <source>
        <dbReference type="ARBA" id="ARBA00001933"/>
    </source>
</evidence>
<dbReference type="InterPro" id="IPR049704">
    <property type="entry name" value="Aminotrans_3_PPA_site"/>
</dbReference>
<keyword evidence="5" id="KW-0808">Transferase</keyword>
<dbReference type="InterPro" id="IPR015421">
    <property type="entry name" value="PyrdxlP-dep_Trfase_major"/>
</dbReference>
<dbReference type="PROSITE" id="PS00600">
    <property type="entry name" value="AA_TRANSFER_CLASS_3"/>
    <property type="match status" value="1"/>
</dbReference>
<comment type="caution">
    <text evidence="5">The sequence shown here is derived from an EMBL/GenBank/DDBJ whole genome shotgun (WGS) entry which is preliminary data.</text>
</comment>
<dbReference type="Proteomes" id="UP001429354">
    <property type="component" value="Unassembled WGS sequence"/>
</dbReference>
<reference evidence="5 6" key="1">
    <citation type="submission" date="2018-07" db="EMBL/GenBank/DDBJ databases">
        <title>Whole genome Sequencing of Pseudoxanthomonas gei KCTC 32298 (T).</title>
        <authorList>
            <person name="Kumar S."/>
            <person name="Bansal K."/>
            <person name="Kaur A."/>
            <person name="Patil P."/>
            <person name="Sharma S."/>
            <person name="Patil P.B."/>
        </authorList>
    </citation>
    <scope>NUCLEOTIDE SEQUENCE [LARGE SCALE GENOMIC DNA]</scope>
    <source>
        <strain evidence="5 6">KCTC 32298</strain>
    </source>
</reference>
<dbReference type="SUPFAM" id="SSF53383">
    <property type="entry name" value="PLP-dependent transferases"/>
    <property type="match status" value="1"/>
</dbReference>
<dbReference type="RefSeq" id="WP_162350501.1">
    <property type="nucleotide sequence ID" value="NZ_QOVG01000009.1"/>
</dbReference>
<keyword evidence="3 4" id="KW-0663">Pyridoxal phosphate</keyword>
<dbReference type="GO" id="GO:0008483">
    <property type="term" value="F:transaminase activity"/>
    <property type="evidence" value="ECO:0007669"/>
    <property type="project" value="UniProtKB-KW"/>
</dbReference>
<dbReference type="Gene3D" id="3.90.1150.10">
    <property type="entry name" value="Aspartate Aminotransferase, domain 1"/>
    <property type="match status" value="1"/>
</dbReference>
<comment type="similarity">
    <text evidence="2 4">Belongs to the class-III pyridoxal-phosphate-dependent aminotransferase family.</text>
</comment>
<keyword evidence="6" id="KW-1185">Reference proteome</keyword>
<accession>A0ABX0AEJ9</accession>
<sequence>MTSERDSVLHSWCVQSEWQAPTIVGGQGARLRDDAGNEYLDMSSLAECSNLGHQHPLVVAAIRAQADKLCFVTSAWGAQPRAELARMLLEKSGFAGGRVFFTLGGADANEHAVKFARQARGLPHGKVIARERSYHGASYAAMALSGDARTQTQVDSRAFDVLHVPPPYAYRCPFGSASDTQCGERAAAAVEAAILEQGASTVAAVLMEPNAGSNGIVAPDNYWPRLRAITRDHGIPLIADEVMSGFGRCGEWFAWQRHGSSARPDLMTLAKGLTGAHLPLGAVVMSAAIAERLQQQMLNTGLTYCGHPLSCAAGIAAMQAYEGEHLIERSRLLGEQMFSVLKRMQERHAVIGDVRGGHGLFAVVELVSDREARTPLAPWPQLPGELGELLRKAMAEGVSFAARGNLILLAPPLVIDAGELAAALNLLDRLIGELALPQAAAA</sequence>
<dbReference type="EMBL" id="QOVG01000009">
    <property type="protein sequence ID" value="NDK39846.1"/>
    <property type="molecule type" value="Genomic_DNA"/>
</dbReference>
<evidence type="ECO:0000256" key="4">
    <source>
        <dbReference type="RuleBase" id="RU003560"/>
    </source>
</evidence>
<comment type="cofactor">
    <cofactor evidence="1">
        <name>pyridoxal 5'-phosphate</name>
        <dbReference type="ChEBI" id="CHEBI:597326"/>
    </cofactor>
</comment>
<evidence type="ECO:0000313" key="6">
    <source>
        <dbReference type="Proteomes" id="UP001429354"/>
    </source>
</evidence>
<organism evidence="5 6">
    <name type="scientific">Pseudoxanthomonas gei</name>
    <dbReference type="NCBI Taxonomy" id="1383030"/>
    <lineage>
        <taxon>Bacteria</taxon>
        <taxon>Pseudomonadati</taxon>
        <taxon>Pseudomonadota</taxon>
        <taxon>Gammaproteobacteria</taxon>
        <taxon>Lysobacterales</taxon>
        <taxon>Lysobacteraceae</taxon>
        <taxon>Pseudoxanthomonas</taxon>
    </lineage>
</organism>
<name>A0ABX0AEJ9_9GAMM</name>
<evidence type="ECO:0000256" key="3">
    <source>
        <dbReference type="ARBA" id="ARBA00022898"/>
    </source>
</evidence>
<dbReference type="InterPro" id="IPR015424">
    <property type="entry name" value="PyrdxlP-dep_Trfase"/>
</dbReference>
<dbReference type="PANTHER" id="PTHR43094">
    <property type="entry name" value="AMINOTRANSFERASE"/>
    <property type="match status" value="1"/>
</dbReference>
<dbReference type="InterPro" id="IPR005814">
    <property type="entry name" value="Aminotrans_3"/>
</dbReference>
<protein>
    <submittedName>
        <fullName evidence="5">Aminotransferase class III-fold pyridoxal phosphate-dependent enzyme</fullName>
    </submittedName>
</protein>
<evidence type="ECO:0000313" key="5">
    <source>
        <dbReference type="EMBL" id="NDK39846.1"/>
    </source>
</evidence>
<proteinExistence type="inferred from homology"/>
<gene>
    <name evidence="5" type="ORF">DT603_13465</name>
</gene>
<evidence type="ECO:0000256" key="2">
    <source>
        <dbReference type="ARBA" id="ARBA00008954"/>
    </source>
</evidence>
<dbReference type="Pfam" id="PF00202">
    <property type="entry name" value="Aminotran_3"/>
    <property type="match status" value="1"/>
</dbReference>
<dbReference type="InterPro" id="IPR015422">
    <property type="entry name" value="PyrdxlP-dep_Trfase_small"/>
</dbReference>
<dbReference type="PANTHER" id="PTHR43094:SF1">
    <property type="entry name" value="AMINOTRANSFERASE CLASS-III"/>
    <property type="match status" value="1"/>
</dbReference>
<dbReference type="Gene3D" id="3.40.640.10">
    <property type="entry name" value="Type I PLP-dependent aspartate aminotransferase-like (Major domain)"/>
    <property type="match status" value="1"/>
</dbReference>
<dbReference type="CDD" id="cd00610">
    <property type="entry name" value="OAT_like"/>
    <property type="match status" value="1"/>
</dbReference>
<keyword evidence="5" id="KW-0032">Aminotransferase</keyword>